<evidence type="ECO:0000313" key="6">
    <source>
        <dbReference type="EMBL" id="SKC12049.1"/>
    </source>
</evidence>
<evidence type="ECO:0000256" key="3">
    <source>
        <dbReference type="ARBA" id="ARBA00022827"/>
    </source>
</evidence>
<keyword evidence="2" id="KW-0285">Flavoprotein</keyword>
<organism evidence="6 7">
    <name type="scientific">Rhizorhabdus histidinilytica</name>
    <dbReference type="NCBI Taxonomy" id="439228"/>
    <lineage>
        <taxon>Bacteria</taxon>
        <taxon>Pseudomonadati</taxon>
        <taxon>Pseudomonadota</taxon>
        <taxon>Alphaproteobacteria</taxon>
        <taxon>Sphingomonadales</taxon>
        <taxon>Sphingomonadaceae</taxon>
        <taxon>Rhizorhabdus</taxon>
    </lineage>
</organism>
<dbReference type="InterPro" id="IPR003953">
    <property type="entry name" value="FAD-dep_OxRdtase_2_FAD-bd"/>
</dbReference>
<dbReference type="GO" id="GO:0008202">
    <property type="term" value="P:steroid metabolic process"/>
    <property type="evidence" value="ECO:0007669"/>
    <property type="project" value="UniProtKB-ARBA"/>
</dbReference>
<evidence type="ECO:0000259" key="5">
    <source>
        <dbReference type="Pfam" id="PF00890"/>
    </source>
</evidence>
<name>A0A1T5GUK1_9SPHN</name>
<keyword evidence="4" id="KW-0560">Oxidoreductase</keyword>
<dbReference type="SUPFAM" id="SSF56425">
    <property type="entry name" value="Succinate dehydrogenase/fumarate reductase flavoprotein, catalytic domain"/>
    <property type="match status" value="1"/>
</dbReference>
<sequence>MPDWDDSYDIVCVGSGAGGLAAAVVAAERGARVLVVEKDDKLGGVTALTGGQIWVAPNPLQPQGDAADSVADALAYMDFLSAGMGSVENRRAYVERGSEAIAYLIGLGLGLSPIDGFADYYFPDAPGSKADGRYLEPLPFPATLLGAWAERTTVGQGTMTTQHGGSLLTNAELTRAAVDPDGIARRKADRAGRGERCMGSGLIANLVHMAAERGVDMWTASPALRLIGEDRVEGLIVGGPDRERRVRADAVILATGAYDWSPELVEAHEFIRDMYSLTPPTITGDHFRLASQFRAKTATTLPQGCSRHVGIHIPGESWGGRPLYRMMIMGLPHCVMVNAEGRRFGDESFFHTYSSTAYAFDGHRQRFPNWPAWFVFDQTYKSKYSIGTIAPEDPLPEGMAMVADSIEELAALAGIDAAGLAATIGRFNANAAEGVDPDFARGSKPWSNGWGDSRLPNPNLGPLTAPPYYAIRLGRVGTGLASAGLKTGAAGQVIDMADRAVPGLYAIGNAAARIEMGCGYNSGMAIGRSLVFGYLAARDAVSIRFVEARREPVPMARDIRV</sequence>
<dbReference type="InterPro" id="IPR050315">
    <property type="entry name" value="FAD-oxidoreductase_2"/>
</dbReference>
<evidence type="ECO:0000256" key="2">
    <source>
        <dbReference type="ARBA" id="ARBA00022630"/>
    </source>
</evidence>
<dbReference type="PANTHER" id="PTHR43400:SF10">
    <property type="entry name" value="3-OXOSTEROID 1-DEHYDROGENASE"/>
    <property type="match status" value="1"/>
</dbReference>
<dbReference type="InterPro" id="IPR036188">
    <property type="entry name" value="FAD/NAD-bd_sf"/>
</dbReference>
<dbReference type="Proteomes" id="UP000189818">
    <property type="component" value="Unassembled WGS sequence"/>
</dbReference>
<evidence type="ECO:0000256" key="1">
    <source>
        <dbReference type="ARBA" id="ARBA00001974"/>
    </source>
</evidence>
<dbReference type="Gene3D" id="3.50.50.60">
    <property type="entry name" value="FAD/NAD(P)-binding domain"/>
    <property type="match status" value="2"/>
</dbReference>
<dbReference type="STRING" id="439228.SAMN06295920_12014"/>
<dbReference type="SUPFAM" id="SSF51905">
    <property type="entry name" value="FAD/NAD(P)-binding domain"/>
    <property type="match status" value="1"/>
</dbReference>
<comment type="cofactor">
    <cofactor evidence="1">
        <name>FAD</name>
        <dbReference type="ChEBI" id="CHEBI:57692"/>
    </cofactor>
</comment>
<proteinExistence type="predicted"/>
<feature type="domain" description="FAD-dependent oxidoreductase 2 FAD-binding" evidence="5">
    <location>
        <begin position="9"/>
        <end position="512"/>
    </location>
</feature>
<protein>
    <submittedName>
        <fullName evidence="6">3-oxosteroid 1-dehydrogenase</fullName>
    </submittedName>
</protein>
<dbReference type="EMBL" id="FUYM01000020">
    <property type="protein sequence ID" value="SKC12049.1"/>
    <property type="molecule type" value="Genomic_DNA"/>
</dbReference>
<dbReference type="Pfam" id="PF00890">
    <property type="entry name" value="FAD_binding_2"/>
    <property type="match status" value="1"/>
</dbReference>
<dbReference type="PANTHER" id="PTHR43400">
    <property type="entry name" value="FUMARATE REDUCTASE"/>
    <property type="match status" value="1"/>
</dbReference>
<dbReference type="GO" id="GO:0016491">
    <property type="term" value="F:oxidoreductase activity"/>
    <property type="evidence" value="ECO:0007669"/>
    <property type="project" value="UniProtKB-KW"/>
</dbReference>
<dbReference type="Gene3D" id="3.90.700.10">
    <property type="entry name" value="Succinate dehydrogenase/fumarate reductase flavoprotein, catalytic domain"/>
    <property type="match status" value="1"/>
</dbReference>
<keyword evidence="7" id="KW-1185">Reference proteome</keyword>
<dbReference type="PRINTS" id="PR00411">
    <property type="entry name" value="PNDRDTASEI"/>
</dbReference>
<gene>
    <name evidence="6" type="ORF">SAMN06295920_12014</name>
</gene>
<keyword evidence="3" id="KW-0274">FAD</keyword>
<evidence type="ECO:0000256" key="4">
    <source>
        <dbReference type="ARBA" id="ARBA00023002"/>
    </source>
</evidence>
<dbReference type="RefSeq" id="WP_176152695.1">
    <property type="nucleotide sequence ID" value="NZ_FUYM01000020.1"/>
</dbReference>
<evidence type="ECO:0000313" key="7">
    <source>
        <dbReference type="Proteomes" id="UP000189818"/>
    </source>
</evidence>
<accession>A0A1T5GUK1</accession>
<reference evidence="7" key="1">
    <citation type="submission" date="2017-02" db="EMBL/GenBank/DDBJ databases">
        <authorList>
            <person name="Varghese N."/>
            <person name="Submissions S."/>
        </authorList>
    </citation>
    <scope>NUCLEOTIDE SEQUENCE [LARGE SCALE GENOMIC DNA]</scope>
    <source>
        <strain evidence="7">UM2</strain>
    </source>
</reference>
<dbReference type="InterPro" id="IPR027477">
    <property type="entry name" value="Succ_DH/fumarate_Rdtase_cat_sf"/>
</dbReference>
<dbReference type="AlphaFoldDB" id="A0A1T5GUK1"/>